<accession>A0ACC3SD13</accession>
<gene>
    <name evidence="1" type="ORF">M8818_004306</name>
</gene>
<protein>
    <submittedName>
        <fullName evidence="1">Uncharacterized protein</fullName>
    </submittedName>
</protein>
<evidence type="ECO:0000313" key="1">
    <source>
        <dbReference type="EMBL" id="KAK8207652.1"/>
    </source>
</evidence>
<dbReference type="EMBL" id="JAMKPW020000021">
    <property type="protein sequence ID" value="KAK8207652.1"/>
    <property type="molecule type" value="Genomic_DNA"/>
</dbReference>
<comment type="caution">
    <text evidence="1">The sequence shown here is derived from an EMBL/GenBank/DDBJ whole genome shotgun (WGS) entry which is preliminary data.</text>
</comment>
<evidence type="ECO:0000313" key="2">
    <source>
        <dbReference type="Proteomes" id="UP001320706"/>
    </source>
</evidence>
<name>A0ACC3SD13_9PEZI</name>
<organism evidence="1 2">
    <name type="scientific">Zalaria obscura</name>
    <dbReference type="NCBI Taxonomy" id="2024903"/>
    <lineage>
        <taxon>Eukaryota</taxon>
        <taxon>Fungi</taxon>
        <taxon>Dikarya</taxon>
        <taxon>Ascomycota</taxon>
        <taxon>Pezizomycotina</taxon>
        <taxon>Dothideomycetes</taxon>
        <taxon>Dothideomycetidae</taxon>
        <taxon>Dothideales</taxon>
        <taxon>Zalariaceae</taxon>
        <taxon>Zalaria</taxon>
    </lineage>
</organism>
<sequence length="207" mass="22583">MKGEWNKAITIYTARDTLFPRIPNPRPSTSESHTQATFPLSGRAPQPTTQTPIQTPTKPTHKNSTHHGIRLDRLRHPPRVLHHNRHHAPHPQAAPNPRHPRRRRSRQEPPPARPVPARWAEQHSCPCACASLLPAGHVSATWCDELYAKPTAAELLCGHAAVCCPCCPCCDNADAGACDAREARHGTAGVCLMAQGCSGRLGFLVMG</sequence>
<reference evidence="1" key="1">
    <citation type="submission" date="2024-02" db="EMBL/GenBank/DDBJ databases">
        <title>Metagenome Assembled Genome of Zalaria obscura JY119.</title>
        <authorList>
            <person name="Vighnesh L."/>
            <person name="Jagadeeshwari U."/>
            <person name="Venkata Ramana C."/>
            <person name="Sasikala C."/>
        </authorList>
    </citation>
    <scope>NUCLEOTIDE SEQUENCE</scope>
    <source>
        <strain evidence="1">JY119</strain>
    </source>
</reference>
<dbReference type="Proteomes" id="UP001320706">
    <property type="component" value="Unassembled WGS sequence"/>
</dbReference>
<proteinExistence type="predicted"/>
<keyword evidence="2" id="KW-1185">Reference proteome</keyword>